<dbReference type="SUPFAM" id="SSF51206">
    <property type="entry name" value="cAMP-binding domain-like"/>
    <property type="match status" value="1"/>
</dbReference>
<dbReference type="InterPro" id="IPR014710">
    <property type="entry name" value="RmlC-like_jellyroll"/>
</dbReference>
<dbReference type="SUPFAM" id="SSF46785">
    <property type="entry name" value="Winged helix' DNA-binding domain"/>
    <property type="match status" value="1"/>
</dbReference>
<feature type="domain" description="HTH crp-type" evidence="5">
    <location>
        <begin position="145"/>
        <end position="212"/>
    </location>
</feature>
<gene>
    <name evidence="6" type="primary">dnr</name>
    <name evidence="6" type="ORF">Atep_23190</name>
</gene>
<evidence type="ECO:0000313" key="6">
    <source>
        <dbReference type="EMBL" id="BCU07642.1"/>
    </source>
</evidence>
<dbReference type="RefSeq" id="WP_213378724.1">
    <property type="nucleotide sequence ID" value="NZ_AP024563.1"/>
</dbReference>
<evidence type="ECO:0000313" key="7">
    <source>
        <dbReference type="Proteomes" id="UP000680679"/>
    </source>
</evidence>
<feature type="domain" description="Cyclic nucleotide-binding" evidence="4">
    <location>
        <begin position="10"/>
        <end position="114"/>
    </location>
</feature>
<dbReference type="InterPro" id="IPR012318">
    <property type="entry name" value="HTH_CRP"/>
</dbReference>
<keyword evidence="7" id="KW-1185">Reference proteome</keyword>
<dbReference type="InterPro" id="IPR036390">
    <property type="entry name" value="WH_DNA-bd_sf"/>
</dbReference>
<keyword evidence="1" id="KW-0805">Transcription regulation</keyword>
<reference evidence="6 7" key="1">
    <citation type="submission" date="2021-04" db="EMBL/GenBank/DDBJ databases">
        <title>Complete genome sequencing of Allochromatium tepidum strain NZ.</title>
        <authorList>
            <person name="Tsukatani Y."/>
            <person name="Mori H."/>
        </authorList>
    </citation>
    <scope>NUCLEOTIDE SEQUENCE [LARGE SCALE GENOMIC DNA]</scope>
    <source>
        <strain evidence="6 7">NZ</strain>
    </source>
</reference>
<dbReference type="InterPro" id="IPR000595">
    <property type="entry name" value="cNMP-bd_dom"/>
</dbReference>
<dbReference type="Gene3D" id="2.60.120.10">
    <property type="entry name" value="Jelly Rolls"/>
    <property type="match status" value="1"/>
</dbReference>
<dbReference type="InterPro" id="IPR018490">
    <property type="entry name" value="cNMP-bd_dom_sf"/>
</dbReference>
<dbReference type="Gene3D" id="1.10.10.10">
    <property type="entry name" value="Winged helix-like DNA-binding domain superfamily/Winged helix DNA-binding domain"/>
    <property type="match status" value="1"/>
</dbReference>
<evidence type="ECO:0000259" key="4">
    <source>
        <dbReference type="PROSITE" id="PS50042"/>
    </source>
</evidence>
<dbReference type="Pfam" id="PF00027">
    <property type="entry name" value="cNMP_binding"/>
    <property type="match status" value="1"/>
</dbReference>
<evidence type="ECO:0000256" key="3">
    <source>
        <dbReference type="ARBA" id="ARBA00023163"/>
    </source>
</evidence>
<keyword evidence="2" id="KW-0238">DNA-binding</keyword>
<dbReference type="PROSITE" id="PS51063">
    <property type="entry name" value="HTH_CRP_2"/>
    <property type="match status" value="1"/>
</dbReference>
<organism evidence="6 7">
    <name type="scientific">Allochromatium tepidum</name>
    <dbReference type="NCBI Taxonomy" id="553982"/>
    <lineage>
        <taxon>Bacteria</taxon>
        <taxon>Pseudomonadati</taxon>
        <taxon>Pseudomonadota</taxon>
        <taxon>Gammaproteobacteria</taxon>
        <taxon>Chromatiales</taxon>
        <taxon>Chromatiaceae</taxon>
        <taxon>Allochromatium</taxon>
    </lineage>
</organism>
<dbReference type="PROSITE" id="PS50042">
    <property type="entry name" value="CNMP_BINDING_3"/>
    <property type="match status" value="1"/>
</dbReference>
<dbReference type="Proteomes" id="UP000680679">
    <property type="component" value="Chromosome"/>
</dbReference>
<dbReference type="InterPro" id="IPR050397">
    <property type="entry name" value="Env_Response_Regulators"/>
</dbReference>
<dbReference type="SMART" id="SM00100">
    <property type="entry name" value="cNMP"/>
    <property type="match status" value="1"/>
</dbReference>
<dbReference type="InterPro" id="IPR036388">
    <property type="entry name" value="WH-like_DNA-bd_sf"/>
</dbReference>
<sequence length="239" mass="26150">MIDELRRAPLLSRLEATQLQRVARHASRVKLNAEQLLFSQGDPATRFYLLLSGRMRLFRLSPEGAEKVIEIVSPGQTFAEALMFLNAPRYPVCAAALADSELIAIDTADFAAMLRESVDTCFVLLGALSQRLRGLIGEIDDLTLHTATSRVARYLASHLPPGARSLELDVRKGVLASRLSVQPETFSRVIKSLSDQGIIRMDGTLVSVLDQRALLEIAELTDALEPGPFSIGTLGSQRP</sequence>
<name>A0ABN6GCH2_9GAMM</name>
<accession>A0ABN6GCH2</accession>
<proteinExistence type="predicted"/>
<keyword evidence="3" id="KW-0804">Transcription</keyword>
<evidence type="ECO:0000256" key="1">
    <source>
        <dbReference type="ARBA" id="ARBA00023015"/>
    </source>
</evidence>
<dbReference type="Pfam" id="PF13545">
    <property type="entry name" value="HTH_Crp_2"/>
    <property type="match status" value="1"/>
</dbReference>
<dbReference type="PANTHER" id="PTHR24567:SF68">
    <property type="entry name" value="DNA-BINDING TRANSCRIPTIONAL DUAL REGULATOR CRP"/>
    <property type="match status" value="1"/>
</dbReference>
<dbReference type="PANTHER" id="PTHR24567">
    <property type="entry name" value="CRP FAMILY TRANSCRIPTIONAL REGULATORY PROTEIN"/>
    <property type="match status" value="1"/>
</dbReference>
<dbReference type="EMBL" id="AP024563">
    <property type="protein sequence ID" value="BCU07642.1"/>
    <property type="molecule type" value="Genomic_DNA"/>
</dbReference>
<dbReference type="CDD" id="cd00038">
    <property type="entry name" value="CAP_ED"/>
    <property type="match status" value="1"/>
</dbReference>
<protein>
    <submittedName>
        <fullName evidence="6">Transcriptional regulator</fullName>
    </submittedName>
</protein>
<evidence type="ECO:0000256" key="2">
    <source>
        <dbReference type="ARBA" id="ARBA00023125"/>
    </source>
</evidence>
<dbReference type="SMART" id="SM00419">
    <property type="entry name" value="HTH_CRP"/>
    <property type="match status" value="1"/>
</dbReference>
<evidence type="ECO:0000259" key="5">
    <source>
        <dbReference type="PROSITE" id="PS51063"/>
    </source>
</evidence>